<dbReference type="Gene3D" id="1.10.10.10">
    <property type="entry name" value="Winged helix-like DNA-binding domain superfamily/Winged helix DNA-binding domain"/>
    <property type="match status" value="1"/>
</dbReference>
<evidence type="ECO:0000256" key="1">
    <source>
        <dbReference type="ARBA" id="ARBA00023015"/>
    </source>
</evidence>
<dbReference type="SMART" id="SM00346">
    <property type="entry name" value="HTH_ICLR"/>
    <property type="match status" value="1"/>
</dbReference>
<dbReference type="Pfam" id="PF09339">
    <property type="entry name" value="HTH_IclR"/>
    <property type="match status" value="1"/>
</dbReference>
<evidence type="ECO:0000313" key="7">
    <source>
        <dbReference type="Proteomes" id="UP001589890"/>
    </source>
</evidence>
<evidence type="ECO:0000256" key="3">
    <source>
        <dbReference type="ARBA" id="ARBA00023163"/>
    </source>
</evidence>
<gene>
    <name evidence="6" type="ORF">ACFFGN_31815</name>
</gene>
<dbReference type="SUPFAM" id="SSF55781">
    <property type="entry name" value="GAF domain-like"/>
    <property type="match status" value="1"/>
</dbReference>
<dbReference type="InterPro" id="IPR014757">
    <property type="entry name" value="Tscrpt_reg_IclR_C"/>
</dbReference>
<keyword evidence="1" id="KW-0805">Transcription regulation</keyword>
<dbReference type="InterPro" id="IPR036388">
    <property type="entry name" value="WH-like_DNA-bd_sf"/>
</dbReference>
<dbReference type="PANTHER" id="PTHR30136">
    <property type="entry name" value="HELIX-TURN-HELIX TRANSCRIPTIONAL REGULATOR, ICLR FAMILY"/>
    <property type="match status" value="1"/>
</dbReference>
<name>A0ABV6QVP5_9ACTN</name>
<dbReference type="EMBL" id="JBHLTC010000040">
    <property type="protein sequence ID" value="MFC0628696.1"/>
    <property type="molecule type" value="Genomic_DNA"/>
</dbReference>
<keyword evidence="7" id="KW-1185">Reference proteome</keyword>
<dbReference type="SUPFAM" id="SSF46785">
    <property type="entry name" value="Winged helix' DNA-binding domain"/>
    <property type="match status" value="1"/>
</dbReference>
<comment type="caution">
    <text evidence="6">The sequence shown here is derived from an EMBL/GenBank/DDBJ whole genome shotgun (WGS) entry which is preliminary data.</text>
</comment>
<dbReference type="PROSITE" id="PS51078">
    <property type="entry name" value="ICLR_ED"/>
    <property type="match status" value="1"/>
</dbReference>
<dbReference type="Proteomes" id="UP001589890">
    <property type="component" value="Unassembled WGS sequence"/>
</dbReference>
<feature type="domain" description="IclR-ED" evidence="5">
    <location>
        <begin position="62"/>
        <end position="245"/>
    </location>
</feature>
<proteinExistence type="predicted"/>
<feature type="domain" description="HTH iclR-type" evidence="4">
    <location>
        <begin position="2"/>
        <end position="61"/>
    </location>
</feature>
<evidence type="ECO:0000259" key="5">
    <source>
        <dbReference type="PROSITE" id="PS51078"/>
    </source>
</evidence>
<accession>A0ABV6QVP5</accession>
<reference evidence="6 7" key="1">
    <citation type="submission" date="2024-09" db="EMBL/GenBank/DDBJ databases">
        <authorList>
            <person name="Sun Q."/>
            <person name="Mori K."/>
        </authorList>
    </citation>
    <scope>NUCLEOTIDE SEQUENCE [LARGE SCALE GENOMIC DNA]</scope>
    <source>
        <strain evidence="6 7">CGMCC 1.15906</strain>
    </source>
</reference>
<keyword evidence="3" id="KW-0804">Transcription</keyword>
<dbReference type="PANTHER" id="PTHR30136:SF24">
    <property type="entry name" value="HTH-TYPE TRANSCRIPTIONAL REPRESSOR ALLR"/>
    <property type="match status" value="1"/>
</dbReference>
<dbReference type="InterPro" id="IPR005471">
    <property type="entry name" value="Tscrpt_reg_IclR_N"/>
</dbReference>
<dbReference type="Pfam" id="PF01614">
    <property type="entry name" value="IclR_C"/>
    <property type="match status" value="1"/>
</dbReference>
<evidence type="ECO:0000259" key="4">
    <source>
        <dbReference type="PROSITE" id="PS51077"/>
    </source>
</evidence>
<evidence type="ECO:0000313" key="6">
    <source>
        <dbReference type="EMBL" id="MFC0628696.1"/>
    </source>
</evidence>
<dbReference type="InterPro" id="IPR036390">
    <property type="entry name" value="WH_DNA-bd_sf"/>
</dbReference>
<dbReference type="Gene3D" id="3.30.450.40">
    <property type="match status" value="1"/>
</dbReference>
<dbReference type="InterPro" id="IPR050707">
    <property type="entry name" value="HTH_MetabolicPath_Reg"/>
</dbReference>
<keyword evidence="2" id="KW-0238">DNA-binding</keyword>
<protein>
    <submittedName>
        <fullName evidence="6">IclR family transcriptional regulator</fullName>
    </submittedName>
</protein>
<evidence type="ECO:0000256" key="2">
    <source>
        <dbReference type="ARBA" id="ARBA00023125"/>
    </source>
</evidence>
<organism evidence="6 7">
    <name type="scientific">Kribbella deserti</name>
    <dbReference type="NCBI Taxonomy" id="1926257"/>
    <lineage>
        <taxon>Bacteria</taxon>
        <taxon>Bacillati</taxon>
        <taxon>Actinomycetota</taxon>
        <taxon>Actinomycetes</taxon>
        <taxon>Propionibacteriales</taxon>
        <taxon>Kribbellaceae</taxon>
        <taxon>Kribbella</taxon>
    </lineage>
</organism>
<sequence length="249" mass="27534">MSQSLARALQILVSLGERDHSLDELATELDVHKTTVLRLLRTMEAERFVRHDDAHRYRLGSRLFALADAAREQHAVREVAAPHLRRLNQRTGQTVHLAAYENGQVIYIDKLDSVQSVRMYSQVGVPAALHCTAVGKVLLAAQPKRTRETLLATIDYPRFTDRTITGPDDLRDELDRVRAQGWAQDHAEHESFINCIGAPIIDGSKRVVGAVSVSVPDVLLGYEQVLDLLPELLATTAAIGADYSPTTTA</sequence>
<dbReference type="RefSeq" id="WP_380055470.1">
    <property type="nucleotide sequence ID" value="NZ_JBHLTC010000040.1"/>
</dbReference>
<dbReference type="PROSITE" id="PS51077">
    <property type="entry name" value="HTH_ICLR"/>
    <property type="match status" value="1"/>
</dbReference>
<dbReference type="InterPro" id="IPR029016">
    <property type="entry name" value="GAF-like_dom_sf"/>
</dbReference>